<evidence type="ECO:0000313" key="2">
    <source>
        <dbReference type="EMBL" id="EWM52856.1"/>
    </source>
</evidence>
<feature type="transmembrane region" description="Helical" evidence="1">
    <location>
        <begin position="158"/>
        <end position="179"/>
    </location>
</feature>
<evidence type="ECO:0000256" key="1">
    <source>
        <dbReference type="SAM" id="Phobius"/>
    </source>
</evidence>
<dbReference type="PATRIC" id="fig|1341157.4.peg.2329"/>
<dbReference type="Proteomes" id="UP000019365">
    <property type="component" value="Unassembled WGS sequence"/>
</dbReference>
<feature type="transmembrane region" description="Helical" evidence="1">
    <location>
        <begin position="238"/>
        <end position="261"/>
    </location>
</feature>
<dbReference type="eggNOG" id="COG0392">
    <property type="taxonomic scope" value="Bacteria"/>
</dbReference>
<proteinExistence type="predicted"/>
<keyword evidence="1" id="KW-0812">Transmembrane</keyword>
<reference evidence="2 3" key="1">
    <citation type="journal article" date="2014" name="PLoS ONE">
        <title>Rumen cellulosomics: divergent fiber-degrading strategies revealed by comparative genome-wide analysis of six ruminococcal strains.</title>
        <authorList>
            <person name="Dassa B."/>
            <person name="Borovok I."/>
            <person name="Ruimy-Israeli V."/>
            <person name="Lamed R."/>
            <person name="Flint H.J."/>
            <person name="Duncan S.H."/>
            <person name="Henrissat B."/>
            <person name="Coutinho P."/>
            <person name="Morrison M."/>
            <person name="Mosoni P."/>
            <person name="Yeoman C.J."/>
            <person name="White B.A."/>
            <person name="Bayer E.A."/>
        </authorList>
    </citation>
    <scope>NUCLEOTIDE SEQUENCE [LARGE SCALE GENOMIC DNA]</scope>
    <source>
        <strain evidence="2 3">007c</strain>
    </source>
</reference>
<gene>
    <name evidence="2" type="ORF">RF007C_14675</name>
</gene>
<protein>
    <submittedName>
        <fullName evidence="2">Uncharacterized protein</fullName>
    </submittedName>
</protein>
<dbReference type="AlphaFoldDB" id="W7UCQ4"/>
<dbReference type="RefSeq" id="WP_037299976.1">
    <property type="nucleotide sequence ID" value="NZ_ATAX01000028.1"/>
</dbReference>
<keyword evidence="1" id="KW-0472">Membrane</keyword>
<accession>W7UCQ4</accession>
<name>W7UCQ4_RUMFL</name>
<feature type="transmembrane region" description="Helical" evidence="1">
    <location>
        <begin position="281"/>
        <end position="302"/>
    </location>
</feature>
<dbReference type="EMBL" id="ATAX01000028">
    <property type="protein sequence ID" value="EWM52856.1"/>
    <property type="molecule type" value="Genomic_DNA"/>
</dbReference>
<evidence type="ECO:0000313" key="3">
    <source>
        <dbReference type="Proteomes" id="UP000019365"/>
    </source>
</evidence>
<feature type="transmembrane region" description="Helical" evidence="1">
    <location>
        <begin position="124"/>
        <end position="146"/>
    </location>
</feature>
<sequence>MKDKINLKKLLKLAGHLVVILALAFVVKKIIDMDIKLRDLSAPRVIGAFALSFVIQTAQIIIACFPWLMFTRSLSGRKIPYSAAMPVYTQSNIYKYLPGNVFQYVGRNKLAADMDISHVDVACATILDVFFCVFWTGVVSVILLGGKIAELLEKYGKNLLIVGAAGILLLIVVFVAVRLKFRDKVRSYLSRYSKAFEKSNRPQLLSGIFYYFVHNCVSAAMYLGCVALIVPEAGTRELFALTGAFLFAWIIGFVTPGAPGGIGIREGVMLFVCGDQYADRIVLFVLVMRIASVFADVTAFIIGKIYGKARKDVRCG</sequence>
<feature type="transmembrane region" description="Helical" evidence="1">
    <location>
        <begin position="43"/>
        <end position="68"/>
    </location>
</feature>
<feature type="transmembrane region" description="Helical" evidence="1">
    <location>
        <begin position="208"/>
        <end position="231"/>
    </location>
</feature>
<organism evidence="2 3">
    <name type="scientific">Ruminococcus flavefaciens 007c</name>
    <dbReference type="NCBI Taxonomy" id="1341157"/>
    <lineage>
        <taxon>Bacteria</taxon>
        <taxon>Bacillati</taxon>
        <taxon>Bacillota</taxon>
        <taxon>Clostridia</taxon>
        <taxon>Eubacteriales</taxon>
        <taxon>Oscillospiraceae</taxon>
        <taxon>Ruminococcus</taxon>
    </lineage>
</organism>
<keyword evidence="3" id="KW-1185">Reference proteome</keyword>
<feature type="transmembrane region" description="Helical" evidence="1">
    <location>
        <begin position="13"/>
        <end position="31"/>
    </location>
</feature>
<keyword evidence="1" id="KW-1133">Transmembrane helix</keyword>
<comment type="caution">
    <text evidence="2">The sequence shown here is derived from an EMBL/GenBank/DDBJ whole genome shotgun (WGS) entry which is preliminary data.</text>
</comment>
<dbReference type="OrthoDB" id="2542372at2"/>